<name>A0ABX1N498_9RHOO</name>
<evidence type="ECO:0000313" key="3">
    <source>
        <dbReference type="Proteomes" id="UP000601990"/>
    </source>
</evidence>
<dbReference type="EMBL" id="WTVH01000023">
    <property type="protein sequence ID" value="NMF94070.1"/>
    <property type="molecule type" value="Genomic_DNA"/>
</dbReference>
<protein>
    <recommendedName>
        <fullName evidence="4">Lipoprotein</fullName>
    </recommendedName>
</protein>
<dbReference type="RefSeq" id="WP_169199314.1">
    <property type="nucleotide sequence ID" value="NZ_WTVH02000010.1"/>
</dbReference>
<keyword evidence="1" id="KW-0732">Signal</keyword>
<feature type="signal peptide" evidence="1">
    <location>
        <begin position="1"/>
        <end position="37"/>
    </location>
</feature>
<feature type="chain" id="PRO_5046993833" description="Lipoprotein" evidence="1">
    <location>
        <begin position="38"/>
        <end position="158"/>
    </location>
</feature>
<accession>A0ABX1N498</accession>
<sequence length="158" mass="17345">MSPVFRSRSAVTAARVCGLLAAALLGGCAAMPWSDPAAELRTRAETFWSARVAGDHLTAYRHEAVSVSDKADLQRYLATRGSIKYVRAEVREVRLLADDNAEVNVLVEYRIPLMGQRNPPIKGDLWDKWRLIDGDWYRLPPRAGKGDKPAAAAPGADD</sequence>
<evidence type="ECO:0000256" key="1">
    <source>
        <dbReference type="SAM" id="SignalP"/>
    </source>
</evidence>
<gene>
    <name evidence="2" type="ORF">GO608_12110</name>
</gene>
<keyword evidence="3" id="KW-1185">Reference proteome</keyword>
<proteinExistence type="predicted"/>
<evidence type="ECO:0000313" key="2">
    <source>
        <dbReference type="EMBL" id="NMF94070.1"/>
    </source>
</evidence>
<organism evidence="2 3">
    <name type="scientific">Aromatoleum buckelii</name>
    <dbReference type="NCBI Taxonomy" id="200254"/>
    <lineage>
        <taxon>Bacteria</taxon>
        <taxon>Pseudomonadati</taxon>
        <taxon>Pseudomonadota</taxon>
        <taxon>Betaproteobacteria</taxon>
        <taxon>Rhodocyclales</taxon>
        <taxon>Rhodocyclaceae</taxon>
        <taxon>Aromatoleum</taxon>
    </lineage>
</organism>
<comment type="caution">
    <text evidence="2">The sequence shown here is derived from an EMBL/GenBank/DDBJ whole genome shotgun (WGS) entry which is preliminary data.</text>
</comment>
<evidence type="ECO:0008006" key="4">
    <source>
        <dbReference type="Google" id="ProtNLM"/>
    </source>
</evidence>
<dbReference type="PROSITE" id="PS51257">
    <property type="entry name" value="PROKAR_LIPOPROTEIN"/>
    <property type="match status" value="1"/>
</dbReference>
<reference evidence="2" key="1">
    <citation type="submission" date="2019-12" db="EMBL/GenBank/DDBJ databases">
        <title>Comparative genomics gives insights into the taxonomy of the Azoarcus-Aromatoleum group and reveals separate origins of nif in the plant-associated Azoarcus and non-plant-associated Aromatoleum sub-groups.</title>
        <authorList>
            <person name="Lafos M."/>
            <person name="Maluk M."/>
            <person name="Batista M."/>
            <person name="Junghare M."/>
            <person name="Carmona M."/>
            <person name="Faoro H."/>
            <person name="Cruz L.M."/>
            <person name="Battistoni F."/>
            <person name="De Souza E."/>
            <person name="Pedrosa F."/>
            <person name="Chen W.-M."/>
            <person name="Poole P.S."/>
            <person name="Dixon R.A."/>
            <person name="James E.K."/>
        </authorList>
    </citation>
    <scope>NUCLEOTIDE SEQUENCE</scope>
    <source>
        <strain evidence="2">U120</strain>
    </source>
</reference>
<dbReference type="Proteomes" id="UP000601990">
    <property type="component" value="Unassembled WGS sequence"/>
</dbReference>